<evidence type="ECO:0008006" key="4">
    <source>
        <dbReference type="Google" id="ProtNLM"/>
    </source>
</evidence>
<gene>
    <name evidence="2" type="ORF">ACFOWE_14575</name>
</gene>
<dbReference type="Proteomes" id="UP001595850">
    <property type="component" value="Unassembled WGS sequence"/>
</dbReference>
<organism evidence="2 3">
    <name type="scientific">Planomonospora corallina</name>
    <dbReference type="NCBI Taxonomy" id="1806052"/>
    <lineage>
        <taxon>Bacteria</taxon>
        <taxon>Bacillati</taxon>
        <taxon>Actinomycetota</taxon>
        <taxon>Actinomycetes</taxon>
        <taxon>Streptosporangiales</taxon>
        <taxon>Streptosporangiaceae</taxon>
        <taxon>Planomonospora</taxon>
    </lineage>
</organism>
<dbReference type="RefSeq" id="WP_377287883.1">
    <property type="nucleotide sequence ID" value="NZ_JBHSBM010000017.1"/>
</dbReference>
<sequence length="350" mass="38372">MYFAVFAGLLLIGLIVFAPLPPWMWAALAAVAGAGFLIVRHLSHGTHAASPAEPTYFLPPPVENREHRVVDVALPSQEEDYDFLFSATVRWSPLGGTTGEAGANLGNLAVDAILERAMAITRDRPPGRASLVQHELNGALGTMQPDTAERVRAMAESVVLTLSDHDRQRLDKLAEIRKEKAVWEHERTYEQSRREYLGKDVLKDPGSAVVWWLARNDDQVEKVVEDLGILAQVSSAANNQEVPEHFRHLTQWQSSPRLADDGEPGTSGLRCDSSAADIFATFLKSADFPDGDPQRALFSRQVAEYLTKYGKQGVADDLIRRFDAPDDFMPDDEAPPSGRPGEGPPVGDLG</sequence>
<dbReference type="EMBL" id="JBHSBM010000017">
    <property type="protein sequence ID" value="MFC4059526.1"/>
    <property type="molecule type" value="Genomic_DNA"/>
</dbReference>
<keyword evidence="3" id="KW-1185">Reference proteome</keyword>
<comment type="caution">
    <text evidence="2">The sequence shown here is derived from an EMBL/GenBank/DDBJ whole genome shotgun (WGS) entry which is preliminary data.</text>
</comment>
<evidence type="ECO:0000313" key="2">
    <source>
        <dbReference type="EMBL" id="MFC4059526.1"/>
    </source>
</evidence>
<evidence type="ECO:0000256" key="1">
    <source>
        <dbReference type="SAM" id="MobiDB-lite"/>
    </source>
</evidence>
<name>A0ABV8I5S9_9ACTN</name>
<evidence type="ECO:0000313" key="3">
    <source>
        <dbReference type="Proteomes" id="UP001595850"/>
    </source>
</evidence>
<accession>A0ABV8I5S9</accession>
<reference evidence="3" key="1">
    <citation type="journal article" date="2019" name="Int. J. Syst. Evol. Microbiol.">
        <title>The Global Catalogue of Microorganisms (GCM) 10K type strain sequencing project: providing services to taxonomists for standard genome sequencing and annotation.</title>
        <authorList>
            <consortium name="The Broad Institute Genomics Platform"/>
            <consortium name="The Broad Institute Genome Sequencing Center for Infectious Disease"/>
            <person name="Wu L."/>
            <person name="Ma J."/>
        </authorList>
    </citation>
    <scope>NUCLEOTIDE SEQUENCE [LARGE SCALE GENOMIC DNA]</scope>
    <source>
        <strain evidence="3">TBRC 4489</strain>
    </source>
</reference>
<proteinExistence type="predicted"/>
<feature type="region of interest" description="Disordered" evidence="1">
    <location>
        <begin position="320"/>
        <end position="350"/>
    </location>
</feature>
<protein>
    <recommendedName>
        <fullName evidence="4">Secreted protein</fullName>
    </recommendedName>
</protein>
<feature type="compositionally biased region" description="Acidic residues" evidence="1">
    <location>
        <begin position="325"/>
        <end position="334"/>
    </location>
</feature>